<dbReference type="Proteomes" id="UP000051952">
    <property type="component" value="Unassembled WGS sequence"/>
</dbReference>
<dbReference type="InterPro" id="IPR011990">
    <property type="entry name" value="TPR-like_helical_dom_sf"/>
</dbReference>
<evidence type="ECO:0000313" key="4">
    <source>
        <dbReference type="EMBL" id="CUG93375.1"/>
    </source>
</evidence>
<evidence type="ECO:0000313" key="5">
    <source>
        <dbReference type="Proteomes" id="UP000051952"/>
    </source>
</evidence>
<evidence type="ECO:0000256" key="3">
    <source>
        <dbReference type="SAM" id="MobiDB-lite"/>
    </source>
</evidence>
<keyword evidence="1 2" id="KW-0802">TPR repeat</keyword>
<protein>
    <submittedName>
        <fullName evidence="4">Uncharacterized protein</fullName>
    </submittedName>
</protein>
<dbReference type="InterPro" id="IPR019734">
    <property type="entry name" value="TPR_rpt"/>
</dbReference>
<feature type="compositionally biased region" description="Basic and acidic residues" evidence="3">
    <location>
        <begin position="45"/>
        <end position="67"/>
    </location>
</feature>
<dbReference type="VEuPathDB" id="TriTrypDB:BSAL_42565"/>
<evidence type="ECO:0000256" key="2">
    <source>
        <dbReference type="PROSITE-ProRule" id="PRU00339"/>
    </source>
</evidence>
<proteinExistence type="predicted"/>
<dbReference type="EMBL" id="CYKH01002150">
    <property type="protein sequence ID" value="CUG93375.1"/>
    <property type="molecule type" value="Genomic_DNA"/>
</dbReference>
<dbReference type="SMART" id="SM00028">
    <property type="entry name" value="TPR"/>
    <property type="match status" value="2"/>
</dbReference>
<dbReference type="PANTHER" id="PTHR46423">
    <property type="entry name" value="RNA POLYMERASE II-ASSOCIATED PROTEIN 3"/>
    <property type="match status" value="1"/>
</dbReference>
<feature type="region of interest" description="Disordered" evidence="3">
    <location>
        <begin position="1"/>
        <end position="67"/>
    </location>
</feature>
<feature type="region of interest" description="Disordered" evidence="3">
    <location>
        <begin position="511"/>
        <end position="533"/>
    </location>
</feature>
<dbReference type="Gene3D" id="1.25.40.10">
    <property type="entry name" value="Tetratricopeptide repeat domain"/>
    <property type="match status" value="1"/>
</dbReference>
<name>A0A0S4JVB9_BODSA</name>
<dbReference type="SUPFAM" id="SSF48452">
    <property type="entry name" value="TPR-like"/>
    <property type="match status" value="1"/>
</dbReference>
<evidence type="ECO:0000256" key="1">
    <source>
        <dbReference type="ARBA" id="ARBA00022803"/>
    </source>
</evidence>
<reference evidence="5" key="1">
    <citation type="submission" date="2015-09" db="EMBL/GenBank/DDBJ databases">
        <authorList>
            <consortium name="Pathogen Informatics"/>
        </authorList>
    </citation>
    <scope>NUCLEOTIDE SEQUENCE [LARGE SCALE GENOMIC DNA]</scope>
    <source>
        <strain evidence="5">Lake Konstanz</strain>
    </source>
</reference>
<dbReference type="AlphaFoldDB" id="A0A0S4JVB9"/>
<feature type="repeat" description="TPR" evidence="2">
    <location>
        <begin position="170"/>
        <end position="203"/>
    </location>
</feature>
<dbReference type="GO" id="GO:0101031">
    <property type="term" value="C:protein folding chaperone complex"/>
    <property type="evidence" value="ECO:0007669"/>
    <property type="project" value="TreeGrafter"/>
</dbReference>
<keyword evidence="5" id="KW-1185">Reference proteome</keyword>
<dbReference type="OMA" id="EWERACE"/>
<gene>
    <name evidence="4" type="ORF">BSAL_42565</name>
</gene>
<dbReference type="InterPro" id="IPR051966">
    <property type="entry name" value="RPAP3"/>
</dbReference>
<dbReference type="OrthoDB" id="245563at2759"/>
<accession>A0A0S4JVB9</accession>
<sequence length="983" mass="106646">MDSHDDDSNNANSASAVEQLPPPQPDRSAMAEATSSIQAAASEGEAPRDDESYKSVKPAEKHFPVSKQEVDQFADRMDHISRVLHDFLNEDPVEAAERKKQRELARHAERAQAEKQKLVDRYDPRRYVRFESDELINKLLEAVDKPAPAAKTNPRVTHLSDFETLTLEQAEAKKKEGNTAFAQGDWTKAAEMYTLAIELEPVDDDLVLALRNNRSQVNINLGKFVTAAEDATVVIQRHPTNVKARMRRARALLELHRPHEALQDIEAALRGEPKNNDALRLAERIRLEKIEVERCNEFQQRSKSAAAQVIANASALKSAQLPTTTVAAMTTTVDGGDANPIVSNTTNNNGNNNGNLQHIAESLTSLASTLVACVDALDERGSETLFRVHGGGDGAFRAFKGLCSFIESKTSDSANTKETPAANTTDAQQLEEILLQSLEAQTLTASIRLLALYARSHVNLLILGDEALSYCIRMAVDIALSKKSSPDDASVPPTALSPLCRRLFIVEGLTSPSSASGASKSAAAKKKSSDAAQKPAMKEEIEFHAAIRTAALQLLEAITSNGTPTAIRSIADAIPASEATLLLEKGGRSADGPDATTYFALRLFDGLLRHEPTAATTYASVDFTSLCLRCVNTKRVVFAEAAVGMMVRLSVTQPHVVQSAMTKSSDLLSSLCTLLCAGLSGGRLSGASQTSSKVALTSEEVDAVQHSPLLLEGICSLFFNRTLLLPSLEERQSFLQRLQREQCFASALMWLEKNIDTLLTDAHVSRNVLNVAARVIGLLGKASVSAPDTVVEGLIASESTVLWRLYALEALFPSATVGSPLWDAAEYVDEQKYVQQCIEHASICLAVLYTTAKVSPLNLTRQRLSVLLGLLKLKRQPVTVGNIAMILSAVPKDLHDVFGDLGCVKSMIDGLVELRTDLFALESEGKRGTTMHQQTQSAQKNVAIALSRVCATEALLEKVRELRGFEVLYAALDRNADGSIKEK</sequence>
<dbReference type="PANTHER" id="PTHR46423:SF1">
    <property type="entry name" value="RNA POLYMERASE II-ASSOCIATED PROTEIN 3"/>
    <property type="match status" value="1"/>
</dbReference>
<organism evidence="4 5">
    <name type="scientific">Bodo saltans</name>
    <name type="common">Flagellated protozoan</name>
    <dbReference type="NCBI Taxonomy" id="75058"/>
    <lineage>
        <taxon>Eukaryota</taxon>
        <taxon>Discoba</taxon>
        <taxon>Euglenozoa</taxon>
        <taxon>Kinetoplastea</taxon>
        <taxon>Metakinetoplastina</taxon>
        <taxon>Eubodonida</taxon>
        <taxon>Bodonidae</taxon>
        <taxon>Bodo</taxon>
    </lineage>
</organism>
<dbReference type="PROSITE" id="PS50005">
    <property type="entry name" value="TPR"/>
    <property type="match status" value="1"/>
</dbReference>
<feature type="compositionally biased region" description="Low complexity" evidence="3">
    <location>
        <begin position="511"/>
        <end position="522"/>
    </location>
</feature>